<dbReference type="AlphaFoldDB" id="A0A0B1TC25"/>
<feature type="compositionally biased region" description="Basic and acidic residues" evidence="1">
    <location>
        <begin position="387"/>
        <end position="398"/>
    </location>
</feature>
<feature type="region of interest" description="Disordered" evidence="1">
    <location>
        <begin position="387"/>
        <end position="412"/>
    </location>
</feature>
<reference evidence="2 3" key="1">
    <citation type="submission" date="2014-03" db="EMBL/GenBank/DDBJ databases">
        <title>Draft genome of the hookworm Oesophagostomum dentatum.</title>
        <authorList>
            <person name="Mitreva M."/>
        </authorList>
    </citation>
    <scope>NUCLEOTIDE SEQUENCE [LARGE SCALE GENOMIC DNA]</scope>
    <source>
        <strain evidence="2 3">OD-Hann</strain>
    </source>
</reference>
<dbReference type="EMBL" id="KN551054">
    <property type="protein sequence ID" value="KHJ92910.1"/>
    <property type="molecule type" value="Genomic_DNA"/>
</dbReference>
<evidence type="ECO:0000313" key="2">
    <source>
        <dbReference type="EMBL" id="KHJ92910.1"/>
    </source>
</evidence>
<proteinExistence type="predicted"/>
<gene>
    <name evidence="2" type="ORF">OESDEN_07186</name>
</gene>
<dbReference type="Proteomes" id="UP000053660">
    <property type="component" value="Unassembled WGS sequence"/>
</dbReference>
<name>A0A0B1TC25_OESDE</name>
<protein>
    <submittedName>
        <fullName evidence="2">Uncharacterized protein</fullName>
    </submittedName>
</protein>
<keyword evidence="3" id="KW-1185">Reference proteome</keyword>
<sequence length="672" mass="75772">MFDSESPSLTTAATERSLRINGDYEDKQEKLIRDLNAMLEKDGDGSLIELLKGDFLHVSDADFTSYNSPQSQVEAPPRDSLVPGNVQMMNASLVELMNLSLNTSKDIANFKERLVSFRGMMERIFETLRSSGLLLEEVLLKLGSESEEHRQLAEKIRGMKFTYNTCLNQTQEIMDVINETQFSMNDVELKMIAIERSFNEASFRMDLSLHQTSARIFSQTAECNSSQIREAAANDNDIQTQVASQKEEISKLLSLLEQAEKARDSAVSATNELQVKVKGLEGEIAKLSDERKELVSAVQSEEAERKKLLLELQEERCVTDRLKKDQSESRKNEDDLLRKVTEREADIIELQETLAEAKETYEKRTLELKNAVLERERDVNKLQDALEQEHQRKNDENSSLKADLAAAQETSQSLRRDIEKIHNECNLREATIRHLQDQLQTAMANNSRMADVIAELQQETEAKEVASRKNSENAVTVVEVQTASPTPKVKSRDVQTDVTRTALAQMEFDSVAYASQLNALRTAYGELATVICDLVVKDVGTLPSPGDITSIEKSCKELSKFIRHEKKRRERQAIEIAEVTEKIKDLQQKGVLTETALKEVPQVVTSEPVKHSVAPKKYEDPLRQKLYVLTAMAMDLVTELRRLSSANACGNKVIGICVFLVERFSTDSVFVA</sequence>
<dbReference type="OrthoDB" id="5801533at2759"/>
<evidence type="ECO:0000256" key="1">
    <source>
        <dbReference type="SAM" id="MobiDB-lite"/>
    </source>
</evidence>
<organism evidence="2 3">
    <name type="scientific">Oesophagostomum dentatum</name>
    <name type="common">Nodular worm</name>
    <dbReference type="NCBI Taxonomy" id="61180"/>
    <lineage>
        <taxon>Eukaryota</taxon>
        <taxon>Metazoa</taxon>
        <taxon>Ecdysozoa</taxon>
        <taxon>Nematoda</taxon>
        <taxon>Chromadorea</taxon>
        <taxon>Rhabditida</taxon>
        <taxon>Rhabditina</taxon>
        <taxon>Rhabditomorpha</taxon>
        <taxon>Strongyloidea</taxon>
        <taxon>Strongylidae</taxon>
        <taxon>Oesophagostomum</taxon>
    </lineage>
</organism>
<evidence type="ECO:0000313" key="3">
    <source>
        <dbReference type="Proteomes" id="UP000053660"/>
    </source>
</evidence>
<accession>A0A0B1TC25</accession>